<dbReference type="Gene3D" id="3.30.70.1450">
    <property type="entry name" value="Regulator of K+ conductance, C-terminal domain"/>
    <property type="match status" value="1"/>
</dbReference>
<feature type="domain" description="RCK N-terminal" evidence="1">
    <location>
        <begin position="2"/>
        <end position="118"/>
    </location>
</feature>
<dbReference type="InterPro" id="IPR036291">
    <property type="entry name" value="NAD(P)-bd_dom_sf"/>
</dbReference>
<organism evidence="3 4">
    <name type="scientific">Filifactor villosus</name>
    <dbReference type="NCBI Taxonomy" id="29374"/>
    <lineage>
        <taxon>Bacteria</taxon>
        <taxon>Bacillati</taxon>
        <taxon>Bacillota</taxon>
        <taxon>Clostridia</taxon>
        <taxon>Peptostreptococcales</taxon>
        <taxon>Filifactoraceae</taxon>
        <taxon>Filifactor</taxon>
    </lineage>
</organism>
<dbReference type="InterPro" id="IPR036721">
    <property type="entry name" value="RCK_C_sf"/>
</dbReference>
<proteinExistence type="predicted"/>
<dbReference type="GO" id="GO:0034220">
    <property type="term" value="P:monoatomic ion transmembrane transport"/>
    <property type="evidence" value="ECO:0007669"/>
    <property type="project" value="UniProtKB-KW"/>
</dbReference>
<dbReference type="RefSeq" id="WP_379787920.1">
    <property type="nucleotide sequence ID" value="NZ_JBHSHL010000014.1"/>
</dbReference>
<keyword evidence="4" id="KW-1185">Reference proteome</keyword>
<evidence type="ECO:0000259" key="1">
    <source>
        <dbReference type="PROSITE" id="PS51201"/>
    </source>
</evidence>
<dbReference type="Pfam" id="PF02254">
    <property type="entry name" value="TrkA_N"/>
    <property type="match status" value="1"/>
</dbReference>
<feature type="domain" description="RCK C-terminal" evidence="2">
    <location>
        <begin position="135"/>
        <end position="217"/>
    </location>
</feature>
<evidence type="ECO:0000313" key="4">
    <source>
        <dbReference type="Proteomes" id="UP001595916"/>
    </source>
</evidence>
<dbReference type="PANTHER" id="PTHR43833">
    <property type="entry name" value="POTASSIUM CHANNEL PROTEIN 2-RELATED-RELATED"/>
    <property type="match status" value="1"/>
</dbReference>
<keyword evidence="3" id="KW-0407">Ion channel</keyword>
<dbReference type="SUPFAM" id="SSF51735">
    <property type="entry name" value="NAD(P)-binding Rossmann-fold domains"/>
    <property type="match status" value="1"/>
</dbReference>
<dbReference type="PANTHER" id="PTHR43833:SF7">
    <property type="entry name" value="KTR SYSTEM POTASSIUM UPTAKE PROTEIN C"/>
    <property type="match status" value="1"/>
</dbReference>
<dbReference type="Gene3D" id="3.40.50.720">
    <property type="entry name" value="NAD(P)-binding Rossmann-like Domain"/>
    <property type="match status" value="1"/>
</dbReference>
<dbReference type="EMBL" id="JBHSHL010000014">
    <property type="protein sequence ID" value="MFC4804414.1"/>
    <property type="molecule type" value="Genomic_DNA"/>
</dbReference>
<evidence type="ECO:0000313" key="3">
    <source>
        <dbReference type="EMBL" id="MFC4804414.1"/>
    </source>
</evidence>
<dbReference type="PROSITE" id="PS51201">
    <property type="entry name" value="RCK_N"/>
    <property type="match status" value="1"/>
</dbReference>
<protein>
    <submittedName>
        <fullName evidence="3">Potassium channel family protein</fullName>
    </submittedName>
</protein>
<name>A0ABV9QKF4_9FIRM</name>
<comment type="caution">
    <text evidence="3">The sequence shown here is derived from an EMBL/GenBank/DDBJ whole genome shotgun (WGS) entry which is preliminary data.</text>
</comment>
<keyword evidence="3" id="KW-0406">Ion transport</keyword>
<gene>
    <name evidence="3" type="ORF">ACFO4R_04895</name>
</gene>
<dbReference type="SUPFAM" id="SSF116726">
    <property type="entry name" value="TrkA C-terminal domain-like"/>
    <property type="match status" value="1"/>
</dbReference>
<dbReference type="InterPro" id="IPR050721">
    <property type="entry name" value="Trk_Ktr_HKT_K-transport"/>
</dbReference>
<dbReference type="Proteomes" id="UP001595916">
    <property type="component" value="Unassembled WGS sequence"/>
</dbReference>
<dbReference type="Pfam" id="PF02080">
    <property type="entry name" value="TrkA_C"/>
    <property type="match status" value="1"/>
</dbReference>
<evidence type="ECO:0000259" key="2">
    <source>
        <dbReference type="PROSITE" id="PS51202"/>
    </source>
</evidence>
<accession>A0ABV9QKF4</accession>
<dbReference type="InterPro" id="IPR006037">
    <property type="entry name" value="RCK_C"/>
</dbReference>
<dbReference type="PROSITE" id="PS51202">
    <property type="entry name" value="RCK_C"/>
    <property type="match status" value="1"/>
</dbReference>
<sequence>MKRSFIVVGCGRFGYSVATRLFEMGYDVMAIDNDEETVQDLSDKVTYSVQADATDATALSELGVQNFDVAVISIASDVQSSILATILVKEMGVNYVVCKAKDNLQAKVLYKIGADKVVFPEKDMGIKVANSLISKNVVDYFDIDSDYAIAEIKLPSSYFDKKIKDIPLRQTYDLNIVGIKDEEGIRFNPDAKKVLKEGEVLIVIGTRDMIQKFEEIE</sequence>
<keyword evidence="3" id="KW-0813">Transport</keyword>
<dbReference type="InterPro" id="IPR003148">
    <property type="entry name" value="RCK_N"/>
</dbReference>
<reference evidence="4" key="1">
    <citation type="journal article" date="2019" name="Int. J. Syst. Evol. Microbiol.">
        <title>The Global Catalogue of Microorganisms (GCM) 10K type strain sequencing project: providing services to taxonomists for standard genome sequencing and annotation.</title>
        <authorList>
            <consortium name="The Broad Institute Genomics Platform"/>
            <consortium name="The Broad Institute Genome Sequencing Center for Infectious Disease"/>
            <person name="Wu L."/>
            <person name="Ma J."/>
        </authorList>
    </citation>
    <scope>NUCLEOTIDE SEQUENCE [LARGE SCALE GENOMIC DNA]</scope>
    <source>
        <strain evidence="4">CCUG 46385</strain>
    </source>
</reference>